<proteinExistence type="predicted"/>
<dbReference type="PANTHER" id="PTHR45008">
    <property type="entry name" value="PTS SYSTEM GLUCOSE-SPECIFIC EIIA COMPONENT"/>
    <property type="match status" value="1"/>
</dbReference>
<dbReference type="GO" id="GO:0005737">
    <property type="term" value="C:cytoplasm"/>
    <property type="evidence" value="ECO:0007669"/>
    <property type="project" value="UniProtKB-SubCell"/>
</dbReference>
<evidence type="ECO:0000256" key="1">
    <source>
        <dbReference type="ARBA" id="ARBA00004496"/>
    </source>
</evidence>
<dbReference type="GO" id="GO:0009401">
    <property type="term" value="P:phosphoenolpyruvate-dependent sugar phosphotransferase system"/>
    <property type="evidence" value="ECO:0007669"/>
    <property type="project" value="UniProtKB-KW"/>
</dbReference>
<keyword evidence="6" id="KW-0418">Kinase</keyword>
<comment type="caution">
    <text evidence="8">The sequence shown here is derived from an EMBL/GenBank/DDBJ whole genome shotgun (WGS) entry which is preliminary data.</text>
</comment>
<organism evidence="8">
    <name type="scientific">gut metagenome</name>
    <dbReference type="NCBI Taxonomy" id="749906"/>
    <lineage>
        <taxon>unclassified sequences</taxon>
        <taxon>metagenomes</taxon>
        <taxon>organismal metagenomes</taxon>
    </lineage>
</organism>
<evidence type="ECO:0000256" key="6">
    <source>
        <dbReference type="ARBA" id="ARBA00022777"/>
    </source>
</evidence>
<evidence type="ECO:0000313" key="8">
    <source>
        <dbReference type="EMBL" id="EJW93325.1"/>
    </source>
</evidence>
<keyword evidence="2" id="KW-0813">Transport</keyword>
<keyword evidence="5" id="KW-0598">Phosphotransferase system</keyword>
<evidence type="ECO:0000256" key="4">
    <source>
        <dbReference type="ARBA" id="ARBA00022679"/>
    </source>
</evidence>
<dbReference type="PROSITE" id="PS00371">
    <property type="entry name" value="PTS_EIIA_TYPE_1_HIS"/>
    <property type="match status" value="1"/>
</dbReference>
<name>J9C0H8_9ZZZZ</name>
<feature type="non-terminal residue" evidence="8">
    <location>
        <position position="93"/>
    </location>
</feature>
<keyword evidence="4" id="KW-0808">Transferase</keyword>
<keyword evidence="3" id="KW-0762">Sugar transport</keyword>
<dbReference type="EMBL" id="AMCI01007036">
    <property type="protein sequence ID" value="EJW93325.1"/>
    <property type="molecule type" value="Genomic_DNA"/>
</dbReference>
<dbReference type="PROSITE" id="PS51093">
    <property type="entry name" value="PTS_EIIA_TYPE_1"/>
    <property type="match status" value="1"/>
</dbReference>
<dbReference type="InterPro" id="IPR011055">
    <property type="entry name" value="Dup_hybrid_motif"/>
</dbReference>
<dbReference type="PANTHER" id="PTHR45008:SF1">
    <property type="entry name" value="PTS SYSTEM GLUCOSE-SPECIFIC EIIA COMPONENT"/>
    <property type="match status" value="1"/>
</dbReference>
<feature type="domain" description="PTS EIIA type-1" evidence="7">
    <location>
        <begin position="27"/>
        <end position="93"/>
    </location>
</feature>
<gene>
    <name evidence="8" type="ORF">EVA_18567</name>
</gene>
<dbReference type="SUPFAM" id="SSF51261">
    <property type="entry name" value="Duplicated hybrid motif"/>
    <property type="match status" value="1"/>
</dbReference>
<dbReference type="AlphaFoldDB" id="J9C0H8"/>
<dbReference type="InterPro" id="IPR050890">
    <property type="entry name" value="PTS_EIIA_component"/>
</dbReference>
<evidence type="ECO:0000256" key="3">
    <source>
        <dbReference type="ARBA" id="ARBA00022597"/>
    </source>
</evidence>
<accession>J9C0H8</accession>
<evidence type="ECO:0000259" key="7">
    <source>
        <dbReference type="PROSITE" id="PS51093"/>
    </source>
</evidence>
<evidence type="ECO:0000256" key="5">
    <source>
        <dbReference type="ARBA" id="ARBA00022683"/>
    </source>
</evidence>
<dbReference type="InterPro" id="IPR001127">
    <property type="entry name" value="PTS_EIIA_1_perm"/>
</dbReference>
<dbReference type="NCBIfam" id="TIGR00830">
    <property type="entry name" value="PTBA"/>
    <property type="match status" value="1"/>
</dbReference>
<dbReference type="Gene3D" id="2.70.70.10">
    <property type="entry name" value="Glucose Permease (Domain IIA)"/>
    <property type="match status" value="1"/>
</dbReference>
<protein>
    <submittedName>
        <fullName evidence="8">PTS system glucose-specific enzyme II A component</fullName>
    </submittedName>
</protein>
<dbReference type="GO" id="GO:0016301">
    <property type="term" value="F:kinase activity"/>
    <property type="evidence" value="ECO:0007669"/>
    <property type="project" value="UniProtKB-KW"/>
</dbReference>
<reference evidence="8" key="1">
    <citation type="journal article" date="2012" name="PLoS ONE">
        <title>Gene sets for utilization of primary and secondary nutrition supplies in the distal gut of endangered iberian lynx.</title>
        <authorList>
            <person name="Alcaide M."/>
            <person name="Messina E."/>
            <person name="Richter M."/>
            <person name="Bargiela R."/>
            <person name="Peplies J."/>
            <person name="Huws S.A."/>
            <person name="Newbold C.J."/>
            <person name="Golyshin P.N."/>
            <person name="Simon M.A."/>
            <person name="Lopez G."/>
            <person name="Yakimov M.M."/>
            <person name="Ferrer M."/>
        </authorList>
    </citation>
    <scope>NUCLEOTIDE SEQUENCE</scope>
</reference>
<dbReference type="Pfam" id="PF00358">
    <property type="entry name" value="PTS_EIIA_1"/>
    <property type="match status" value="1"/>
</dbReference>
<evidence type="ECO:0000256" key="2">
    <source>
        <dbReference type="ARBA" id="ARBA00022448"/>
    </source>
</evidence>
<comment type="subcellular location">
    <subcellularLocation>
        <location evidence="1">Cytoplasm</location>
    </subcellularLocation>
</comment>
<sequence length="93" mass="9719">MFQFFKKKPVIKAPVEGEAVPLSEVSDPTFGEGILGKGAAIRPSDGKICAPVDGEIVLLFDTLHAVSIKADNGAEVLVHIGLDTVALKGEGFT</sequence>